<dbReference type="PANTHER" id="PTHR40841:SF2">
    <property type="entry name" value="SIDEROPHORE-DEGRADING ESTERASE (EUROFUNG)"/>
    <property type="match status" value="1"/>
</dbReference>
<dbReference type="Gene3D" id="3.40.50.1820">
    <property type="entry name" value="alpha/beta hydrolase"/>
    <property type="match status" value="1"/>
</dbReference>
<dbReference type="PANTHER" id="PTHR40841">
    <property type="entry name" value="SIDEROPHORE TRIACETYLFUSARININE C ESTERASE"/>
    <property type="match status" value="1"/>
</dbReference>
<dbReference type="Proteomes" id="UP000606044">
    <property type="component" value="Unassembled WGS sequence"/>
</dbReference>
<evidence type="ECO:0000256" key="2">
    <source>
        <dbReference type="ARBA" id="ARBA00022801"/>
    </source>
</evidence>
<proteinExistence type="inferred from homology"/>
<reference evidence="3" key="2">
    <citation type="submission" date="2020-09" db="EMBL/GenBank/DDBJ databases">
        <authorList>
            <person name="Sun Q."/>
            <person name="Sedlacek I."/>
        </authorList>
    </citation>
    <scope>NUCLEOTIDE SEQUENCE</scope>
    <source>
        <strain evidence="3">CCM 7897</strain>
    </source>
</reference>
<accession>A0A917F5R0</accession>
<name>A0A917F5R0_9HYPH</name>
<evidence type="ECO:0000313" key="4">
    <source>
        <dbReference type="Proteomes" id="UP000606044"/>
    </source>
</evidence>
<keyword evidence="2" id="KW-0378">Hydrolase</keyword>
<dbReference type="SUPFAM" id="SSF53474">
    <property type="entry name" value="alpha/beta-Hydrolases"/>
    <property type="match status" value="1"/>
</dbReference>
<comment type="similarity">
    <text evidence="1">Belongs to the esterase D family.</text>
</comment>
<dbReference type="InterPro" id="IPR000801">
    <property type="entry name" value="Esterase-like"/>
</dbReference>
<dbReference type="EMBL" id="BMCT01000001">
    <property type="protein sequence ID" value="GGF49275.1"/>
    <property type="molecule type" value="Genomic_DNA"/>
</dbReference>
<organism evidence="3 4">
    <name type="scientific">Azorhizobium oxalatiphilum</name>
    <dbReference type="NCBI Taxonomy" id="980631"/>
    <lineage>
        <taxon>Bacteria</taxon>
        <taxon>Pseudomonadati</taxon>
        <taxon>Pseudomonadota</taxon>
        <taxon>Alphaproteobacteria</taxon>
        <taxon>Hyphomicrobiales</taxon>
        <taxon>Xanthobacteraceae</taxon>
        <taxon>Azorhizobium</taxon>
    </lineage>
</organism>
<dbReference type="GO" id="GO:0016788">
    <property type="term" value="F:hydrolase activity, acting on ester bonds"/>
    <property type="evidence" value="ECO:0007669"/>
    <property type="project" value="TreeGrafter"/>
</dbReference>
<protein>
    <submittedName>
        <fullName evidence="3">Ferri-bacillibactin esterase BesA</fullName>
    </submittedName>
</protein>
<evidence type="ECO:0000256" key="1">
    <source>
        <dbReference type="ARBA" id="ARBA00005622"/>
    </source>
</evidence>
<comment type="caution">
    <text evidence="3">The sequence shown here is derived from an EMBL/GenBank/DDBJ whole genome shotgun (WGS) entry which is preliminary data.</text>
</comment>
<dbReference type="InterPro" id="IPR052558">
    <property type="entry name" value="Siderophore_Hydrolase_D"/>
</dbReference>
<keyword evidence="4" id="KW-1185">Reference proteome</keyword>
<dbReference type="Pfam" id="PF00756">
    <property type="entry name" value="Esterase"/>
    <property type="match status" value="1"/>
</dbReference>
<dbReference type="AlphaFoldDB" id="A0A917F5R0"/>
<dbReference type="InterPro" id="IPR029058">
    <property type="entry name" value="AB_hydrolase_fold"/>
</dbReference>
<gene>
    <name evidence="3" type="primary">besA</name>
    <name evidence="3" type="ORF">GCM10007301_05630</name>
</gene>
<evidence type="ECO:0000313" key="3">
    <source>
        <dbReference type="EMBL" id="GGF49275.1"/>
    </source>
</evidence>
<dbReference type="RefSeq" id="WP_188575196.1">
    <property type="nucleotide sequence ID" value="NZ_BMCT01000001.1"/>
</dbReference>
<sequence length="284" mass="30931">MQTVSRQQSETDRPQPLASLAPEVAALPRSGRWHLAVRGRRLRIDASWPVTPAPVGGHPFILILDGNAHFFTLVEAVRVQALRPGAECIEPVVIGLGYDTDEPFDLAQRERDYTPPGHDAFLSAMAEELLPHFADLLSLDIRAGTLMGHSFGGLFVILALLTRPGLFRSYVALSPSLWRGLQQVLDGENGGLSRLQPLEHPIDLMIAVGGLERAETRTGDPALDARLSVRRVAEEAEALACRLGVLAPHQLKVRFDLLEGENHGTMLPAAISRAVRFALHPPTA</sequence>
<reference evidence="3" key="1">
    <citation type="journal article" date="2014" name="Int. J. Syst. Evol. Microbiol.">
        <title>Complete genome sequence of Corynebacterium casei LMG S-19264T (=DSM 44701T), isolated from a smear-ripened cheese.</title>
        <authorList>
            <consortium name="US DOE Joint Genome Institute (JGI-PGF)"/>
            <person name="Walter F."/>
            <person name="Albersmeier A."/>
            <person name="Kalinowski J."/>
            <person name="Ruckert C."/>
        </authorList>
    </citation>
    <scope>NUCLEOTIDE SEQUENCE</scope>
    <source>
        <strain evidence="3">CCM 7897</strain>
    </source>
</reference>